<keyword evidence="2" id="KW-1185">Reference proteome</keyword>
<gene>
    <name evidence="1" type="ORF">DDQ50_02835</name>
</gene>
<accession>A0A2V1HWE9</accession>
<comment type="caution">
    <text evidence="1">The sequence shown here is derived from an EMBL/GenBank/DDBJ whole genome shotgun (WGS) entry which is preliminary data.</text>
</comment>
<proteinExistence type="predicted"/>
<evidence type="ECO:0000313" key="2">
    <source>
        <dbReference type="Proteomes" id="UP000244893"/>
    </source>
</evidence>
<name>A0A2V1HWE9_9MICO</name>
<dbReference type="EMBL" id="QEOP01000001">
    <property type="protein sequence ID" value="PVZ95460.1"/>
    <property type="molecule type" value="Genomic_DNA"/>
</dbReference>
<reference evidence="1 2" key="1">
    <citation type="submission" date="2018-05" db="EMBL/GenBank/DDBJ databases">
        <title>Amnibacterium sp. M8JJ-5, whole genome shotgun sequence.</title>
        <authorList>
            <person name="Tuo L."/>
        </authorList>
    </citation>
    <scope>NUCLEOTIDE SEQUENCE [LARGE SCALE GENOMIC DNA]</scope>
    <source>
        <strain evidence="1 2">M8JJ-5</strain>
    </source>
</reference>
<dbReference type="Proteomes" id="UP000244893">
    <property type="component" value="Unassembled WGS sequence"/>
</dbReference>
<organism evidence="1 2">
    <name type="scientific">Amnibacterium flavum</name>
    <dbReference type="NCBI Taxonomy" id="2173173"/>
    <lineage>
        <taxon>Bacteria</taxon>
        <taxon>Bacillati</taxon>
        <taxon>Actinomycetota</taxon>
        <taxon>Actinomycetes</taxon>
        <taxon>Micrococcales</taxon>
        <taxon>Microbacteriaceae</taxon>
        <taxon>Amnibacterium</taxon>
    </lineage>
</organism>
<dbReference type="AlphaFoldDB" id="A0A2V1HWE9"/>
<protein>
    <submittedName>
        <fullName evidence="1">Uncharacterized protein</fullName>
    </submittedName>
</protein>
<sequence>MAETAHLLERAGRIDAIADELADATHAVSRLADLEWNSAAASLFRSAIGSLVIDLDRARHSLRESADAYGRAARGA</sequence>
<evidence type="ECO:0000313" key="1">
    <source>
        <dbReference type="EMBL" id="PVZ95460.1"/>
    </source>
</evidence>